<organism evidence="4 5">
    <name type="scientific">Lentibacillus amyloliquefaciens</name>
    <dbReference type="NCBI Taxonomy" id="1472767"/>
    <lineage>
        <taxon>Bacteria</taxon>
        <taxon>Bacillati</taxon>
        <taxon>Bacillota</taxon>
        <taxon>Bacilli</taxon>
        <taxon>Bacillales</taxon>
        <taxon>Bacillaceae</taxon>
        <taxon>Lentibacillus</taxon>
    </lineage>
</organism>
<gene>
    <name evidence="4" type="ORF">AOX59_16600</name>
</gene>
<dbReference type="EMBL" id="CP013862">
    <property type="protein sequence ID" value="ALX50054.1"/>
    <property type="molecule type" value="Genomic_DNA"/>
</dbReference>
<dbReference type="AlphaFoldDB" id="A0A0U4F8Y0"/>
<feature type="domain" description="DUF7686" evidence="2">
    <location>
        <begin position="43"/>
        <end position="112"/>
    </location>
</feature>
<dbReference type="InterPro" id="IPR056103">
    <property type="entry name" value="DUF7686"/>
</dbReference>
<evidence type="ECO:0000259" key="1">
    <source>
        <dbReference type="Pfam" id="PF24734"/>
    </source>
</evidence>
<evidence type="ECO:0000259" key="2">
    <source>
        <dbReference type="Pfam" id="PF24735"/>
    </source>
</evidence>
<reference evidence="4 5" key="1">
    <citation type="submission" date="2016-01" db="EMBL/GenBank/DDBJ databases">
        <title>Complete genome sequence of strain Lentibacillus amyloliquefaciens LAM0015T isolated from saline sediment.</title>
        <authorList>
            <person name="Wang J.-L."/>
            <person name="He M.-X."/>
        </authorList>
    </citation>
    <scope>NUCLEOTIDE SEQUENCE [LARGE SCALE GENOMIC DNA]</scope>
    <source>
        <strain evidence="4 5">LAM0015</strain>
    </source>
</reference>
<dbReference type="KEGG" id="lao:AOX59_16600"/>
<evidence type="ECO:0000313" key="5">
    <source>
        <dbReference type="Proteomes" id="UP000050331"/>
    </source>
</evidence>
<evidence type="ECO:0000313" key="4">
    <source>
        <dbReference type="EMBL" id="ALX50054.1"/>
    </source>
</evidence>
<dbReference type="Proteomes" id="UP000050331">
    <property type="component" value="Chromosome"/>
</dbReference>
<evidence type="ECO:0000259" key="3">
    <source>
        <dbReference type="Pfam" id="PF24828"/>
    </source>
</evidence>
<dbReference type="STRING" id="1472767.AOX59_16600"/>
<dbReference type="Pfam" id="PF24734">
    <property type="entry name" value="DUF7685"/>
    <property type="match status" value="1"/>
</dbReference>
<protein>
    <submittedName>
        <fullName evidence="4">Uncharacterized protein</fullName>
    </submittedName>
</protein>
<dbReference type="InterPro" id="IPR056130">
    <property type="entry name" value="DUF7713"/>
</dbReference>
<feature type="domain" description="DUF7685" evidence="1">
    <location>
        <begin position="4"/>
        <end position="41"/>
    </location>
</feature>
<sequence length="180" mass="20607">MNICDRCGSAHAKILLTKGTGQESLCIDCSNEMVSTELGVDLEEQPESIVLKDPKGITRYFKVEQKLFHMGIRLQAEEAIEYGYQFAIHGELDCDQKQLFQELADKVKDGLARQYIEQGIFPNDQAYQTIVDDELVGRIEYNENDPDVPLIIIDGKPYTWEEVGKMMTSYEGFQFHLKIF</sequence>
<proteinExistence type="predicted"/>
<dbReference type="Pfam" id="PF24828">
    <property type="entry name" value="DUF7713"/>
    <property type="match status" value="1"/>
</dbReference>
<name>A0A0U4F8Y0_9BACI</name>
<feature type="domain" description="DUF7713" evidence="3">
    <location>
        <begin position="115"/>
        <end position="180"/>
    </location>
</feature>
<dbReference type="Pfam" id="PF24735">
    <property type="entry name" value="DUF7686"/>
    <property type="match status" value="1"/>
</dbReference>
<keyword evidence="5" id="KW-1185">Reference proteome</keyword>
<accession>A0A0U4F8Y0</accession>
<dbReference type="InterPro" id="IPR056102">
    <property type="entry name" value="DUF7685"/>
</dbReference>